<dbReference type="RefSeq" id="WP_117730745.1">
    <property type="nucleotide sequence ID" value="NZ_CP027116.1"/>
</dbReference>
<name>A0AAD0HNG8_BACPU</name>
<dbReference type="EMBL" id="CP027116">
    <property type="protein sequence ID" value="AVM24318.1"/>
    <property type="molecule type" value="Genomic_DNA"/>
</dbReference>
<evidence type="ECO:0000313" key="1">
    <source>
        <dbReference type="EMBL" id="AVM24318.1"/>
    </source>
</evidence>
<evidence type="ECO:0000313" key="2">
    <source>
        <dbReference type="Proteomes" id="UP000264960"/>
    </source>
</evidence>
<gene>
    <name evidence="1" type="ORF">C5695_10910</name>
</gene>
<organism evidence="1 2">
    <name type="scientific">Bacillus pumilus</name>
    <name type="common">Bacillus mesentericus</name>
    <dbReference type="NCBI Taxonomy" id="1408"/>
    <lineage>
        <taxon>Bacteria</taxon>
        <taxon>Bacillati</taxon>
        <taxon>Bacillota</taxon>
        <taxon>Bacilli</taxon>
        <taxon>Bacillales</taxon>
        <taxon>Bacillaceae</taxon>
        <taxon>Bacillus</taxon>
    </lineage>
</organism>
<proteinExistence type="predicted"/>
<sequence>MLDSLVRGLYKRLERQIANLKDLFVTSEDSMKRDVESFKSDNDSFKLQIKSDFETHKQDTKNPHAVTKEQVGLGDVLNIEQASKTEFNKHQNNSDIHVEQDQKEQWDKKETIEGSQEKADLALVNSKEYTDEHELKTNLHIQPGEKDKWNGYESLIDMLATTLDAAQKYKLTQDDGKAQNLANGTDVLALPTGVYTGQSLTNAPSSADPFLFLINSKDTSNKTILAISLKNNETWLFSKLQNVNSTWNKLLSSNDLNVVWVNTTLVVGTTNPQYPLRHRYIPVSKTLEIQGTFTAPLGATIAKLSYFPVQNIDFTGVTVGSYGQARMTLTTTGDLIYSGLFSKDDSKVERVSLNETIPLS</sequence>
<dbReference type="Proteomes" id="UP000264960">
    <property type="component" value="Chromosome"/>
</dbReference>
<dbReference type="AlphaFoldDB" id="A0AAD0HNG8"/>
<protein>
    <submittedName>
        <fullName evidence="1">Uncharacterized protein</fullName>
    </submittedName>
</protein>
<accession>A0AAD0HNG8</accession>
<reference evidence="1 2" key="1">
    <citation type="submission" date="2018-02" db="EMBL/GenBank/DDBJ databases">
        <title>The complete genome of two Bacillus pumilus strains from Cuatro Cienegas, Coahuila, Mexico.</title>
        <authorList>
            <person name="Zarza E."/>
            <person name="Alcaraz L.D."/>
            <person name="Aguilar-Salinas B."/>
            <person name="Islas A."/>
            <person name="Olmedo-Alvarez G."/>
        </authorList>
    </citation>
    <scope>NUCLEOTIDE SEQUENCE [LARGE SCALE GENOMIC DNA]</scope>
    <source>
        <strain evidence="1 2">145</strain>
    </source>
</reference>